<dbReference type="Proteomes" id="UP000800038">
    <property type="component" value="Unassembled WGS sequence"/>
</dbReference>
<keyword evidence="3" id="KW-1185">Reference proteome</keyword>
<name>A0A6A5SC11_9PLEO</name>
<dbReference type="GO" id="GO:0016491">
    <property type="term" value="F:oxidoreductase activity"/>
    <property type="evidence" value="ECO:0007669"/>
    <property type="project" value="InterPro"/>
</dbReference>
<dbReference type="AlphaFoldDB" id="A0A6A5SC11"/>
<organism evidence="2 3">
    <name type="scientific">Clathrospora elynae</name>
    <dbReference type="NCBI Taxonomy" id="706981"/>
    <lineage>
        <taxon>Eukaryota</taxon>
        <taxon>Fungi</taxon>
        <taxon>Dikarya</taxon>
        <taxon>Ascomycota</taxon>
        <taxon>Pezizomycotina</taxon>
        <taxon>Dothideomycetes</taxon>
        <taxon>Pleosporomycetidae</taxon>
        <taxon>Pleosporales</taxon>
        <taxon>Diademaceae</taxon>
        <taxon>Clathrospora</taxon>
    </lineage>
</organism>
<evidence type="ECO:0000313" key="3">
    <source>
        <dbReference type="Proteomes" id="UP000800038"/>
    </source>
</evidence>
<dbReference type="GO" id="GO:0050660">
    <property type="term" value="F:flavin adenine dinucleotide binding"/>
    <property type="evidence" value="ECO:0007669"/>
    <property type="project" value="InterPro"/>
</dbReference>
<proteinExistence type="predicted"/>
<evidence type="ECO:0000259" key="1">
    <source>
        <dbReference type="Pfam" id="PF08031"/>
    </source>
</evidence>
<dbReference type="InterPro" id="IPR012951">
    <property type="entry name" value="BBE"/>
</dbReference>
<dbReference type="InterPro" id="IPR016169">
    <property type="entry name" value="FAD-bd_PCMH_sub2"/>
</dbReference>
<dbReference type="EMBL" id="ML976137">
    <property type="protein sequence ID" value="KAF1937492.1"/>
    <property type="molecule type" value="Genomic_DNA"/>
</dbReference>
<dbReference type="Gene3D" id="3.30.465.10">
    <property type="match status" value="1"/>
</dbReference>
<evidence type="ECO:0000313" key="2">
    <source>
        <dbReference type="EMBL" id="KAF1937492.1"/>
    </source>
</evidence>
<accession>A0A6A5SC11</accession>
<protein>
    <recommendedName>
        <fullName evidence="1">Berberine/berberine-like domain-containing protein</fullName>
    </recommendedName>
</protein>
<feature type="domain" description="Berberine/berberine-like" evidence="1">
    <location>
        <begin position="178"/>
        <end position="208"/>
    </location>
</feature>
<gene>
    <name evidence="2" type="ORF">EJ02DRAFT_426591</name>
</gene>
<sequence>MTVVYSSFPILSKKGFAGYGYWVANSANGLHENKFTNVWYQAFTITGKRAEQSQKLFQFSRINYVDYGKYFANKTGTNAGVGGISALSSRFLDTHALSGNKKRLRAAIDVMGGEPGNPVYHTLVHHGLETTHGLQRDVVDFSYINNVEPFAYIRSKVEPVYRDLAPSVGTYMKEADWGSVHWKEDFYGVHFDRLGVVKQKYDPDGVFYCITCVGSENWVVKDDGTLCQST</sequence>
<reference evidence="2" key="1">
    <citation type="journal article" date="2020" name="Stud. Mycol.">
        <title>101 Dothideomycetes genomes: a test case for predicting lifestyles and emergence of pathogens.</title>
        <authorList>
            <person name="Haridas S."/>
            <person name="Albert R."/>
            <person name="Binder M."/>
            <person name="Bloem J."/>
            <person name="Labutti K."/>
            <person name="Salamov A."/>
            <person name="Andreopoulos B."/>
            <person name="Baker S."/>
            <person name="Barry K."/>
            <person name="Bills G."/>
            <person name="Bluhm B."/>
            <person name="Cannon C."/>
            <person name="Castanera R."/>
            <person name="Culley D."/>
            <person name="Daum C."/>
            <person name="Ezra D."/>
            <person name="Gonzalez J."/>
            <person name="Henrissat B."/>
            <person name="Kuo A."/>
            <person name="Liang C."/>
            <person name="Lipzen A."/>
            <person name="Lutzoni F."/>
            <person name="Magnuson J."/>
            <person name="Mondo S."/>
            <person name="Nolan M."/>
            <person name="Ohm R."/>
            <person name="Pangilinan J."/>
            <person name="Park H.-J."/>
            <person name="Ramirez L."/>
            <person name="Alfaro M."/>
            <person name="Sun H."/>
            <person name="Tritt A."/>
            <person name="Yoshinaga Y."/>
            <person name="Zwiers L.-H."/>
            <person name="Turgeon B."/>
            <person name="Goodwin S."/>
            <person name="Spatafora J."/>
            <person name="Crous P."/>
            <person name="Grigoriev I."/>
        </authorList>
    </citation>
    <scope>NUCLEOTIDE SEQUENCE</scope>
    <source>
        <strain evidence="2">CBS 161.51</strain>
    </source>
</reference>
<dbReference type="OrthoDB" id="9983560at2759"/>
<dbReference type="Gene3D" id="3.40.462.20">
    <property type="match status" value="1"/>
</dbReference>
<dbReference type="Pfam" id="PF08031">
    <property type="entry name" value="BBE"/>
    <property type="match status" value="1"/>
</dbReference>